<evidence type="ECO:0000313" key="3">
    <source>
        <dbReference type="Proteomes" id="UP000623010"/>
    </source>
</evidence>
<protein>
    <submittedName>
        <fullName evidence="2">Uncharacterized protein</fullName>
    </submittedName>
</protein>
<name>A0A918V8T8_9ACTN</name>
<reference evidence="2" key="2">
    <citation type="submission" date="2020-09" db="EMBL/GenBank/DDBJ databases">
        <authorList>
            <person name="Sun Q."/>
            <person name="Ohkuma M."/>
        </authorList>
    </citation>
    <scope>NUCLEOTIDE SEQUENCE</scope>
    <source>
        <strain evidence="2">JCM 5016</strain>
    </source>
</reference>
<accession>A0A918V8T8</accession>
<evidence type="ECO:0000256" key="1">
    <source>
        <dbReference type="SAM" id="MobiDB-lite"/>
    </source>
</evidence>
<feature type="region of interest" description="Disordered" evidence="1">
    <location>
        <begin position="106"/>
        <end position="131"/>
    </location>
</feature>
<dbReference type="RefSeq" id="WP_190057004.1">
    <property type="nucleotide sequence ID" value="NZ_BMWH01000005.1"/>
</dbReference>
<keyword evidence="3" id="KW-1185">Reference proteome</keyword>
<dbReference type="Proteomes" id="UP000623010">
    <property type="component" value="Unassembled WGS sequence"/>
</dbReference>
<comment type="caution">
    <text evidence="2">The sequence shown here is derived from an EMBL/GenBank/DDBJ whole genome shotgun (WGS) entry which is preliminary data.</text>
</comment>
<evidence type="ECO:0000313" key="2">
    <source>
        <dbReference type="EMBL" id="GGZ82197.1"/>
    </source>
</evidence>
<reference evidence="2" key="1">
    <citation type="journal article" date="2014" name="Int. J. Syst. Evol. Microbiol.">
        <title>Complete genome sequence of Corynebacterium casei LMG S-19264T (=DSM 44701T), isolated from a smear-ripened cheese.</title>
        <authorList>
            <consortium name="US DOE Joint Genome Institute (JGI-PGF)"/>
            <person name="Walter F."/>
            <person name="Albersmeier A."/>
            <person name="Kalinowski J."/>
            <person name="Ruckert C."/>
        </authorList>
    </citation>
    <scope>NUCLEOTIDE SEQUENCE</scope>
    <source>
        <strain evidence="2">JCM 5016</strain>
    </source>
</reference>
<dbReference type="AlphaFoldDB" id="A0A918V8T8"/>
<organism evidence="2 3">
    <name type="scientific">Streptomyces echinoruber</name>
    <dbReference type="NCBI Taxonomy" id="68898"/>
    <lineage>
        <taxon>Bacteria</taxon>
        <taxon>Bacillati</taxon>
        <taxon>Actinomycetota</taxon>
        <taxon>Actinomycetes</taxon>
        <taxon>Kitasatosporales</taxon>
        <taxon>Streptomycetaceae</taxon>
        <taxon>Streptomyces</taxon>
    </lineage>
</organism>
<dbReference type="EMBL" id="BMWH01000005">
    <property type="protein sequence ID" value="GGZ82197.1"/>
    <property type="molecule type" value="Genomic_DNA"/>
</dbReference>
<feature type="region of interest" description="Disordered" evidence="1">
    <location>
        <begin position="10"/>
        <end position="39"/>
    </location>
</feature>
<sequence>MREAIKVLAEHLATAGTPEATTARDRPLPRSESAGTSAAQVLADRSAQDGDATVARLTAAAAAPDPIERAKTAAAKEVAHALQAAQTAKRQPNDINGLIQQAVQEAERRVGLTPQQRQTEQATRRQHAARQ</sequence>
<gene>
    <name evidence="2" type="ORF">GCM10010389_20170</name>
</gene>
<proteinExistence type="predicted"/>